<dbReference type="OrthoDB" id="5479699at2"/>
<dbReference type="InterPro" id="IPR004358">
    <property type="entry name" value="Sig_transdc_His_kin-like_C"/>
</dbReference>
<dbReference type="SUPFAM" id="SSF53850">
    <property type="entry name" value="Periplasmic binding protein-like II"/>
    <property type="match status" value="1"/>
</dbReference>
<keyword evidence="8" id="KW-0808">Transferase</keyword>
<evidence type="ECO:0000256" key="5">
    <source>
        <dbReference type="SAM" id="Phobius"/>
    </source>
</evidence>
<dbReference type="SUPFAM" id="SSF47384">
    <property type="entry name" value="Homodimeric domain of signal transducing histidine kinase"/>
    <property type="match status" value="1"/>
</dbReference>
<feature type="signal peptide" evidence="6">
    <location>
        <begin position="1"/>
        <end position="21"/>
    </location>
</feature>
<feature type="domain" description="Histidine kinase" evidence="7">
    <location>
        <begin position="334"/>
        <end position="571"/>
    </location>
</feature>
<dbReference type="Proteomes" id="UP000193136">
    <property type="component" value="Unassembled WGS sequence"/>
</dbReference>
<dbReference type="InterPro" id="IPR036890">
    <property type="entry name" value="HATPase_C_sf"/>
</dbReference>
<keyword evidence="5" id="KW-0812">Transmembrane</keyword>
<evidence type="ECO:0000256" key="4">
    <source>
        <dbReference type="SAM" id="Coils"/>
    </source>
</evidence>
<dbReference type="CDD" id="cd13704">
    <property type="entry name" value="PBP2_HisK"/>
    <property type="match status" value="1"/>
</dbReference>
<comment type="catalytic activity">
    <reaction evidence="1">
        <text>ATP + protein L-histidine = ADP + protein N-phospho-L-histidine.</text>
        <dbReference type="EC" id="2.7.13.3"/>
    </reaction>
</comment>
<feature type="coiled-coil region" evidence="4">
    <location>
        <begin position="288"/>
        <end position="322"/>
    </location>
</feature>
<keyword evidence="4" id="KW-0175">Coiled coil</keyword>
<evidence type="ECO:0000313" key="9">
    <source>
        <dbReference type="Proteomes" id="UP000193136"/>
    </source>
</evidence>
<gene>
    <name evidence="8" type="ORF">B5V00_13350</name>
</gene>
<evidence type="ECO:0000256" key="1">
    <source>
        <dbReference type="ARBA" id="ARBA00000085"/>
    </source>
</evidence>
<evidence type="ECO:0000259" key="7">
    <source>
        <dbReference type="PROSITE" id="PS50109"/>
    </source>
</evidence>
<dbReference type="PANTHER" id="PTHR43065:SF42">
    <property type="entry name" value="TWO-COMPONENT SENSOR PPRA"/>
    <property type="match status" value="1"/>
</dbReference>
<keyword evidence="3" id="KW-0597">Phosphoprotein</keyword>
<protein>
    <recommendedName>
        <fullName evidence="2">histidine kinase</fullName>
        <ecNumber evidence="2">2.7.13.3</ecNumber>
    </recommendedName>
</protein>
<evidence type="ECO:0000256" key="6">
    <source>
        <dbReference type="SAM" id="SignalP"/>
    </source>
</evidence>
<sequence length="580" mass="64805">MSRFCKILLILLLLCPVLSRAEPEEPPEPEAPIIIGGDQNYPPYEFLDADGKPAGFNVELSRAIAEVMGMEIEIRLGPWGEMREGLASGSIDVLQGMAYTRERTREVDFSTPHAKVHQSIWIRKGSTIRRLKDLADKDVIVMRGAVMHDFMLRHAELKARLHPVATLEDALRQLSAGGYDAALVAKLPGEYLIQKAGLDNIMPIARPLVAQDYGYAVKKGNLDLLARFNEGLVLLKKSGRYRTIYEKWLGVLPRPGLSFERAIRLGAMIVGPLLLVLIMTVFWSRMLKRQVALRTEDLEREVAEKRQALHELEVRQQQLIQADKLSSLGVLVSGVAHEINNPNGLILLNLPLLKKAWDDTGPLLDEHYRQQGDFKLGWLNYSRMREEIPQMLEEMQQGAGRIRRIVEDLKDFARRDDAELDDAVDLNEVAAAALRLVDNSLKKATDHFRAELANDLPPFVGNAQRIEQVVVNLLINACQALTDKGQAIRLRTALQDDGRLLLEIVDQGRGIDPEHLPKLTDPFFTTRRDHGGTGLGLSVSAGIVEEHGGQLEFASTPGQGTRVRLLLPAKENIDEPVEKP</sequence>
<reference evidence="8 9" key="1">
    <citation type="submission" date="2017-03" db="EMBL/GenBank/DDBJ databases">
        <title>Genome sequence of Geothermobacter sp. EPR-M, Deep-Sea Iron Reducer.</title>
        <authorList>
            <person name="Tully B."/>
            <person name="Savalia P."/>
            <person name="Abuyen K."/>
            <person name="Baughan C."/>
            <person name="Romero E."/>
            <person name="Ronkowski C."/>
            <person name="Torres B."/>
            <person name="Tremblay J."/>
            <person name="Trujillo A."/>
            <person name="Tyler M."/>
            <person name="Perez-Rodriguez I."/>
            <person name="Amend J."/>
        </authorList>
    </citation>
    <scope>NUCLEOTIDE SEQUENCE [LARGE SCALE GENOMIC DNA]</scope>
    <source>
        <strain evidence="8 9">EPR-M</strain>
    </source>
</reference>
<dbReference type="GO" id="GO:0000155">
    <property type="term" value="F:phosphorelay sensor kinase activity"/>
    <property type="evidence" value="ECO:0007669"/>
    <property type="project" value="InterPro"/>
</dbReference>
<dbReference type="PRINTS" id="PR00344">
    <property type="entry name" value="BCTRLSENSOR"/>
</dbReference>
<accession>A0A1X0XXG7</accession>
<dbReference type="SUPFAM" id="SSF55874">
    <property type="entry name" value="ATPase domain of HSP90 chaperone/DNA topoisomerase II/histidine kinase"/>
    <property type="match status" value="1"/>
</dbReference>
<dbReference type="InterPro" id="IPR005467">
    <property type="entry name" value="His_kinase_dom"/>
</dbReference>
<dbReference type="SMART" id="SM00062">
    <property type="entry name" value="PBPb"/>
    <property type="match status" value="1"/>
</dbReference>
<evidence type="ECO:0000256" key="3">
    <source>
        <dbReference type="ARBA" id="ARBA00022553"/>
    </source>
</evidence>
<dbReference type="Pfam" id="PF02518">
    <property type="entry name" value="HATPase_c"/>
    <property type="match status" value="1"/>
</dbReference>
<dbReference type="InterPro" id="IPR001638">
    <property type="entry name" value="Solute-binding_3/MltF_N"/>
</dbReference>
<dbReference type="EMBL" id="NAAD01000018">
    <property type="protein sequence ID" value="ORJ57604.1"/>
    <property type="molecule type" value="Genomic_DNA"/>
</dbReference>
<dbReference type="PANTHER" id="PTHR43065">
    <property type="entry name" value="SENSOR HISTIDINE KINASE"/>
    <property type="match status" value="1"/>
</dbReference>
<dbReference type="SMART" id="SM00388">
    <property type="entry name" value="HisKA"/>
    <property type="match status" value="1"/>
</dbReference>
<keyword evidence="8" id="KW-0418">Kinase</keyword>
<dbReference type="PROSITE" id="PS50109">
    <property type="entry name" value="HIS_KIN"/>
    <property type="match status" value="1"/>
</dbReference>
<evidence type="ECO:0000313" key="8">
    <source>
        <dbReference type="EMBL" id="ORJ57604.1"/>
    </source>
</evidence>
<comment type="caution">
    <text evidence="8">The sequence shown here is derived from an EMBL/GenBank/DDBJ whole genome shotgun (WGS) entry which is preliminary data.</text>
</comment>
<dbReference type="Gene3D" id="3.30.565.10">
    <property type="entry name" value="Histidine kinase-like ATPase, C-terminal domain"/>
    <property type="match status" value="1"/>
</dbReference>
<dbReference type="Gene3D" id="3.40.190.10">
    <property type="entry name" value="Periplasmic binding protein-like II"/>
    <property type="match status" value="2"/>
</dbReference>
<dbReference type="EC" id="2.7.13.3" evidence="2"/>
<dbReference type="AlphaFoldDB" id="A0A1X0XXG7"/>
<dbReference type="InterPro" id="IPR003661">
    <property type="entry name" value="HisK_dim/P_dom"/>
</dbReference>
<feature type="chain" id="PRO_5013162817" description="histidine kinase" evidence="6">
    <location>
        <begin position="22"/>
        <end position="580"/>
    </location>
</feature>
<keyword evidence="9" id="KW-1185">Reference proteome</keyword>
<name>A0A1X0XXG7_9BACT</name>
<organism evidence="8 9">
    <name type="scientific">Geothermobacter hydrogeniphilus</name>
    <dbReference type="NCBI Taxonomy" id="1969733"/>
    <lineage>
        <taxon>Bacteria</taxon>
        <taxon>Pseudomonadati</taxon>
        <taxon>Thermodesulfobacteriota</taxon>
        <taxon>Desulfuromonadia</taxon>
        <taxon>Desulfuromonadales</taxon>
        <taxon>Geothermobacteraceae</taxon>
        <taxon>Geothermobacter</taxon>
    </lineage>
</organism>
<keyword evidence="5" id="KW-1133">Transmembrane helix</keyword>
<evidence type="ECO:0000256" key="2">
    <source>
        <dbReference type="ARBA" id="ARBA00012438"/>
    </source>
</evidence>
<proteinExistence type="predicted"/>
<dbReference type="Gene3D" id="1.10.287.130">
    <property type="match status" value="1"/>
</dbReference>
<dbReference type="SMART" id="SM00387">
    <property type="entry name" value="HATPase_c"/>
    <property type="match status" value="1"/>
</dbReference>
<keyword evidence="6" id="KW-0732">Signal</keyword>
<keyword evidence="5" id="KW-0472">Membrane</keyword>
<dbReference type="InterPro" id="IPR003594">
    <property type="entry name" value="HATPase_dom"/>
</dbReference>
<dbReference type="STRING" id="1969733.B5V00_13350"/>
<dbReference type="InterPro" id="IPR036097">
    <property type="entry name" value="HisK_dim/P_sf"/>
</dbReference>
<dbReference type="Pfam" id="PF00497">
    <property type="entry name" value="SBP_bac_3"/>
    <property type="match status" value="1"/>
</dbReference>
<feature type="transmembrane region" description="Helical" evidence="5">
    <location>
        <begin position="262"/>
        <end position="284"/>
    </location>
</feature>